<reference evidence="2 3" key="1">
    <citation type="submission" date="2021-06" db="EMBL/GenBank/DDBJ databases">
        <title>Caerostris extrusa draft genome.</title>
        <authorList>
            <person name="Kono N."/>
            <person name="Arakawa K."/>
        </authorList>
    </citation>
    <scope>NUCLEOTIDE SEQUENCE [LARGE SCALE GENOMIC DNA]</scope>
</reference>
<evidence type="ECO:0000256" key="1">
    <source>
        <dbReference type="SAM" id="MobiDB-lite"/>
    </source>
</evidence>
<keyword evidence="3" id="KW-1185">Reference proteome</keyword>
<dbReference type="EMBL" id="BPLR01002854">
    <property type="protein sequence ID" value="GIX78605.1"/>
    <property type="molecule type" value="Genomic_DNA"/>
</dbReference>
<feature type="compositionally biased region" description="Low complexity" evidence="1">
    <location>
        <begin position="8"/>
        <end position="21"/>
    </location>
</feature>
<evidence type="ECO:0008006" key="4">
    <source>
        <dbReference type="Google" id="ProtNLM"/>
    </source>
</evidence>
<organism evidence="2 3">
    <name type="scientific">Caerostris extrusa</name>
    <name type="common">Bark spider</name>
    <name type="synonym">Caerostris bankana</name>
    <dbReference type="NCBI Taxonomy" id="172846"/>
    <lineage>
        <taxon>Eukaryota</taxon>
        <taxon>Metazoa</taxon>
        <taxon>Ecdysozoa</taxon>
        <taxon>Arthropoda</taxon>
        <taxon>Chelicerata</taxon>
        <taxon>Arachnida</taxon>
        <taxon>Araneae</taxon>
        <taxon>Araneomorphae</taxon>
        <taxon>Entelegynae</taxon>
        <taxon>Araneoidea</taxon>
        <taxon>Araneidae</taxon>
        <taxon>Caerostris</taxon>
    </lineage>
</organism>
<accession>A0AAV4N439</accession>
<sequence length="113" mass="13063">MTNSHSVQSPSLISSLPCPSSPSRCCQICDRVFKLRKLFKYMKNVHNLLMYQPGSEPCQTPLLPDSENKVPILLYTADETRGPLYYLKEQFDGILVQHPTNENFELLHIYRTF</sequence>
<dbReference type="Proteomes" id="UP001054945">
    <property type="component" value="Unassembled WGS sequence"/>
</dbReference>
<evidence type="ECO:0000313" key="3">
    <source>
        <dbReference type="Proteomes" id="UP001054945"/>
    </source>
</evidence>
<name>A0AAV4N439_CAEEX</name>
<protein>
    <recommendedName>
        <fullName evidence="4">C2H2-type domain-containing protein</fullName>
    </recommendedName>
</protein>
<evidence type="ECO:0000313" key="2">
    <source>
        <dbReference type="EMBL" id="GIX78605.1"/>
    </source>
</evidence>
<dbReference type="AlphaFoldDB" id="A0AAV4N439"/>
<comment type="caution">
    <text evidence="2">The sequence shown here is derived from an EMBL/GenBank/DDBJ whole genome shotgun (WGS) entry which is preliminary data.</text>
</comment>
<proteinExistence type="predicted"/>
<gene>
    <name evidence="2" type="ORF">CEXT_226491</name>
</gene>
<feature type="region of interest" description="Disordered" evidence="1">
    <location>
        <begin position="1"/>
        <end position="21"/>
    </location>
</feature>